<dbReference type="EMBL" id="GGEC01087248">
    <property type="protein sequence ID" value="MBX67732.1"/>
    <property type="molecule type" value="Transcribed_RNA"/>
</dbReference>
<evidence type="ECO:0000313" key="1">
    <source>
        <dbReference type="EMBL" id="MBX67732.1"/>
    </source>
</evidence>
<proteinExistence type="predicted"/>
<organism evidence="1">
    <name type="scientific">Rhizophora mucronata</name>
    <name type="common">Asiatic mangrove</name>
    <dbReference type="NCBI Taxonomy" id="61149"/>
    <lineage>
        <taxon>Eukaryota</taxon>
        <taxon>Viridiplantae</taxon>
        <taxon>Streptophyta</taxon>
        <taxon>Embryophyta</taxon>
        <taxon>Tracheophyta</taxon>
        <taxon>Spermatophyta</taxon>
        <taxon>Magnoliopsida</taxon>
        <taxon>eudicotyledons</taxon>
        <taxon>Gunneridae</taxon>
        <taxon>Pentapetalae</taxon>
        <taxon>rosids</taxon>
        <taxon>fabids</taxon>
        <taxon>Malpighiales</taxon>
        <taxon>Rhizophoraceae</taxon>
        <taxon>Rhizophora</taxon>
    </lineage>
</organism>
<accession>A0A2P2QL75</accession>
<dbReference type="AlphaFoldDB" id="A0A2P2QL75"/>
<sequence length="23" mass="2838">MSMFTLDQCIFTISATRRERRFQ</sequence>
<name>A0A2P2QL75_RHIMU</name>
<reference evidence="1" key="1">
    <citation type="submission" date="2018-02" db="EMBL/GenBank/DDBJ databases">
        <title>Rhizophora mucronata_Transcriptome.</title>
        <authorList>
            <person name="Meera S.P."/>
            <person name="Sreeshan A."/>
            <person name="Augustine A."/>
        </authorList>
    </citation>
    <scope>NUCLEOTIDE SEQUENCE</scope>
    <source>
        <tissue evidence="1">Leaf</tissue>
    </source>
</reference>
<protein>
    <submittedName>
        <fullName evidence="1">Uncharacterized protein</fullName>
    </submittedName>
</protein>